<accession>A0A7U0J756</accession>
<proteinExistence type="predicted"/>
<keyword evidence="2" id="KW-1185">Reference proteome</keyword>
<protein>
    <submittedName>
        <fullName evidence="1">Uncharacterized protein</fullName>
    </submittedName>
</protein>
<sequence length="174" mass="21003">MRLSVSKKEFFIAVEKLAAYEIEHLEFGKLMSDPSQWHPDIWYKRHARKLLKDYLNMPIKEYRTRGFKFSSQLEVPIQVISIEALDIGIKELYRLLDKLQLTVTEYPFQRFALWTFLDAYGKQRYVLHFLYPLGRDPDFFEVRLSDTYKDDYPLDHNADKKIKRFLLWLDINNS</sequence>
<dbReference type="Proteomes" id="UP000596381">
    <property type="component" value="Segment"/>
</dbReference>
<dbReference type="EMBL" id="MW394391">
    <property type="protein sequence ID" value="QQV92172.1"/>
    <property type="molecule type" value="Genomic_DNA"/>
</dbReference>
<name>A0A7U0J756_9CAUD</name>
<reference evidence="1 2" key="1">
    <citation type="submission" date="2020-12" db="EMBL/GenBank/DDBJ databases">
        <title>Genomic characterization of four novel bacteriophages infecting Klebsiella pneumoniae.</title>
        <authorList>
            <person name="Estrada Bonilla B."/>
            <person name="Costa A.R."/>
            <person name="van Rossum T."/>
            <person name="Hagedoorn S."/>
            <person name="Wallinga H."/>
            <person name="Xiao M."/>
            <person name="Song W."/>
            <person name="Haas P.-J."/>
            <person name="Nobrega F.L."/>
            <person name="Brouns S.J.J."/>
        </authorList>
    </citation>
    <scope>NUCLEOTIDE SEQUENCE [LARGE SCALE GENOMIC DNA]</scope>
</reference>
<evidence type="ECO:0000313" key="1">
    <source>
        <dbReference type="EMBL" id="QQV92172.1"/>
    </source>
</evidence>
<organism evidence="1 2">
    <name type="scientific">Klebsiella phage vB_KpM_FBKp24</name>
    <dbReference type="NCBI Taxonomy" id="2801834"/>
    <lineage>
        <taxon>Viruses</taxon>
        <taxon>Duplodnaviria</taxon>
        <taxon>Heunggongvirae</taxon>
        <taxon>Uroviricota</taxon>
        <taxon>Caudoviricetes</taxon>
        <taxon>Chimalliviridae</taxon>
        <taxon>Maaswegvirus</taxon>
        <taxon>Maaswegvirus Kp24</taxon>
    </lineage>
</organism>
<evidence type="ECO:0000313" key="2">
    <source>
        <dbReference type="Proteomes" id="UP000596381"/>
    </source>
</evidence>
<gene>
    <name evidence="1" type="ORF">vBKpMFBKp24_316</name>
</gene>